<gene>
    <name evidence="9" type="primary">xerC</name>
    <name evidence="13" type="ORF">AX018_100361</name>
</gene>
<dbReference type="InterPro" id="IPR004107">
    <property type="entry name" value="Integrase_SAM-like_N"/>
</dbReference>
<dbReference type="InterPro" id="IPR050090">
    <property type="entry name" value="Tyrosine_recombinase_XerCD"/>
</dbReference>
<dbReference type="InterPro" id="IPR002104">
    <property type="entry name" value="Integrase_catalytic"/>
</dbReference>
<dbReference type="AlphaFoldDB" id="A0A328ZIR7"/>
<dbReference type="Proteomes" id="UP000248856">
    <property type="component" value="Unassembled WGS sequence"/>
</dbReference>
<evidence type="ECO:0000256" key="6">
    <source>
        <dbReference type="ARBA" id="ARBA00023125"/>
    </source>
</evidence>
<keyword evidence="14" id="KW-1185">Reference proteome</keyword>
<keyword evidence="3 9" id="KW-0132">Cell division</keyword>
<keyword evidence="4 9" id="KW-0159">Chromosome partition</keyword>
<keyword evidence="7 9" id="KW-0233">DNA recombination</keyword>
<comment type="subcellular location">
    <subcellularLocation>
        <location evidence="1 9">Cytoplasm</location>
    </subcellularLocation>
</comment>
<reference evidence="13 14" key="1">
    <citation type="submission" date="2018-06" db="EMBL/GenBank/DDBJ databases">
        <title>Genomic Encyclopedia of Archaeal and Bacterial Type Strains, Phase II (KMG-II): from individual species to whole genera.</title>
        <authorList>
            <person name="Goeker M."/>
        </authorList>
    </citation>
    <scope>NUCLEOTIDE SEQUENCE [LARGE SCALE GENOMIC DNA]</scope>
    <source>
        <strain evidence="13 14">CFPB 3232</strain>
    </source>
</reference>
<dbReference type="GO" id="GO:0006313">
    <property type="term" value="P:DNA transposition"/>
    <property type="evidence" value="ECO:0007669"/>
    <property type="project" value="UniProtKB-UniRule"/>
</dbReference>
<evidence type="ECO:0000256" key="3">
    <source>
        <dbReference type="ARBA" id="ARBA00022618"/>
    </source>
</evidence>
<evidence type="ECO:0000313" key="14">
    <source>
        <dbReference type="Proteomes" id="UP000248856"/>
    </source>
</evidence>
<dbReference type="PROSITE" id="PS51898">
    <property type="entry name" value="TYR_RECOMBINASE"/>
    <property type="match status" value="1"/>
</dbReference>
<dbReference type="GO" id="GO:0009037">
    <property type="term" value="F:tyrosine-based site-specific recombinase activity"/>
    <property type="evidence" value="ECO:0007669"/>
    <property type="project" value="UniProtKB-UniRule"/>
</dbReference>
<organism evidence="13 14">
    <name type="scientific">Paracidovorax anthurii</name>
    <dbReference type="NCBI Taxonomy" id="78229"/>
    <lineage>
        <taxon>Bacteria</taxon>
        <taxon>Pseudomonadati</taxon>
        <taxon>Pseudomonadota</taxon>
        <taxon>Betaproteobacteria</taxon>
        <taxon>Burkholderiales</taxon>
        <taxon>Comamonadaceae</taxon>
        <taxon>Paracidovorax</taxon>
    </lineage>
</organism>
<keyword evidence="5 9" id="KW-0229">DNA integration</keyword>
<dbReference type="Gene3D" id="1.10.443.10">
    <property type="entry name" value="Intergrase catalytic core"/>
    <property type="match status" value="1"/>
</dbReference>
<evidence type="ECO:0000259" key="11">
    <source>
        <dbReference type="PROSITE" id="PS51898"/>
    </source>
</evidence>
<evidence type="ECO:0000256" key="9">
    <source>
        <dbReference type="HAMAP-Rule" id="MF_01808"/>
    </source>
</evidence>
<dbReference type="GO" id="GO:0051301">
    <property type="term" value="P:cell division"/>
    <property type="evidence" value="ECO:0007669"/>
    <property type="project" value="UniProtKB-KW"/>
</dbReference>
<evidence type="ECO:0000256" key="4">
    <source>
        <dbReference type="ARBA" id="ARBA00022829"/>
    </source>
</evidence>
<feature type="compositionally biased region" description="Pro residues" evidence="10">
    <location>
        <begin position="18"/>
        <end position="40"/>
    </location>
</feature>
<feature type="region of interest" description="Disordered" evidence="10">
    <location>
        <begin position="1"/>
        <end position="40"/>
    </location>
</feature>
<dbReference type="RefSeq" id="WP_245951398.1">
    <property type="nucleotide sequence ID" value="NZ_QLTA01000003.1"/>
</dbReference>
<keyword evidence="2 9" id="KW-0963">Cytoplasm</keyword>
<comment type="similarity">
    <text evidence="9">Belongs to the 'phage' integrase family. XerC subfamily.</text>
</comment>
<feature type="domain" description="Core-binding (CB)" evidence="12">
    <location>
        <begin position="38"/>
        <end position="123"/>
    </location>
</feature>
<evidence type="ECO:0000256" key="8">
    <source>
        <dbReference type="ARBA" id="ARBA00023306"/>
    </source>
</evidence>
<dbReference type="Pfam" id="PF02899">
    <property type="entry name" value="Phage_int_SAM_1"/>
    <property type="match status" value="1"/>
</dbReference>
<protein>
    <recommendedName>
        <fullName evidence="9">Tyrosine recombinase XerC</fullName>
    </recommendedName>
</protein>
<dbReference type="PANTHER" id="PTHR30349:SF81">
    <property type="entry name" value="TYROSINE RECOMBINASE XERC"/>
    <property type="match status" value="1"/>
</dbReference>
<dbReference type="InterPro" id="IPR013762">
    <property type="entry name" value="Integrase-like_cat_sf"/>
</dbReference>
<feature type="active site" evidence="9">
    <location>
        <position position="299"/>
    </location>
</feature>
<evidence type="ECO:0000256" key="5">
    <source>
        <dbReference type="ARBA" id="ARBA00022908"/>
    </source>
</evidence>
<dbReference type="PANTHER" id="PTHR30349">
    <property type="entry name" value="PHAGE INTEGRASE-RELATED"/>
    <property type="match status" value="1"/>
</dbReference>
<dbReference type="InterPro" id="IPR011010">
    <property type="entry name" value="DNA_brk_join_enz"/>
</dbReference>
<feature type="active site" description="O-(3'-phospho-DNA)-tyrosine intermediate" evidence="9">
    <location>
        <position position="331"/>
    </location>
</feature>
<feature type="active site" evidence="9">
    <location>
        <position position="187"/>
    </location>
</feature>
<sequence length="356" mass="38139">MARAAGRRPPSGLLPAEEAPPPPAHPGAEPSGPPAGGPPLDPDVLRYLEYARVEKRLAARTVTLYTLDLHKLAAFAHEAGAPLRGLQPAHIRRFVARMHAEGRGGRGIALILSGWRGFFTWALRQGLVPHNPVQGVRAPRAPKPLPKALGVDDAVRLAEFEGTSGADPWLEARDAAMVELLYGCGLRVGELAGLDAVPGPDTQRQGRGWVDLEAAEAHVFGKGSKRRGVPVGAAALAALRAWLAVRAQPFGGAQSARLDAALFVGQRGARLTAQSIWSRLRQRSQLAGLTTPVHPHMLRHSFASHLLQSSGDLRAVQELLGHANITTTQVYTRLDFQHLAKVYDAAHPRARRKPGG</sequence>
<evidence type="ECO:0000313" key="13">
    <source>
        <dbReference type="EMBL" id="RAR85831.1"/>
    </source>
</evidence>
<dbReference type="InterPro" id="IPR044068">
    <property type="entry name" value="CB"/>
</dbReference>
<accession>A0A328ZIR7</accession>
<comment type="caution">
    <text evidence="13">The sequence shown here is derived from an EMBL/GenBank/DDBJ whole genome shotgun (WGS) entry which is preliminary data.</text>
</comment>
<dbReference type="GO" id="GO:0003677">
    <property type="term" value="F:DNA binding"/>
    <property type="evidence" value="ECO:0007669"/>
    <property type="project" value="UniProtKB-UniRule"/>
</dbReference>
<comment type="function">
    <text evidence="9">Site-specific tyrosine recombinase, which acts by catalyzing the cutting and rejoining of the recombining DNA molecules. The XerC-XerD complex is essential to convert dimers of the bacterial chromosome into monomers to permit their segregation at cell division. It also contributes to the segregational stability of plasmids.</text>
</comment>
<evidence type="ECO:0000256" key="2">
    <source>
        <dbReference type="ARBA" id="ARBA00022490"/>
    </source>
</evidence>
<keyword evidence="8 9" id="KW-0131">Cell cycle</keyword>
<proteinExistence type="inferred from homology"/>
<evidence type="ECO:0000256" key="7">
    <source>
        <dbReference type="ARBA" id="ARBA00023172"/>
    </source>
</evidence>
<keyword evidence="6 9" id="KW-0238">DNA-binding</keyword>
<dbReference type="InterPro" id="IPR023009">
    <property type="entry name" value="Tyrosine_recombinase_XerC/XerD"/>
</dbReference>
<dbReference type="GO" id="GO:0005737">
    <property type="term" value="C:cytoplasm"/>
    <property type="evidence" value="ECO:0007669"/>
    <property type="project" value="UniProtKB-SubCell"/>
</dbReference>
<feature type="active site" evidence="9">
    <location>
        <position position="296"/>
    </location>
</feature>
<dbReference type="Pfam" id="PF00589">
    <property type="entry name" value="Phage_integrase"/>
    <property type="match status" value="1"/>
</dbReference>
<name>A0A328ZIR7_9BURK</name>
<feature type="active site" evidence="9">
    <location>
        <position position="322"/>
    </location>
</feature>
<comment type="subunit">
    <text evidence="9">Forms a cyclic heterotetrameric complex composed of two molecules of XerC and two molecules of XerD.</text>
</comment>
<dbReference type="Gene3D" id="1.10.150.130">
    <property type="match status" value="1"/>
</dbReference>
<dbReference type="GO" id="GO:0007059">
    <property type="term" value="P:chromosome segregation"/>
    <property type="evidence" value="ECO:0007669"/>
    <property type="project" value="UniProtKB-UniRule"/>
</dbReference>
<evidence type="ECO:0000259" key="12">
    <source>
        <dbReference type="PROSITE" id="PS51900"/>
    </source>
</evidence>
<dbReference type="PROSITE" id="PS51900">
    <property type="entry name" value="CB"/>
    <property type="match status" value="1"/>
</dbReference>
<feature type="domain" description="Tyr recombinase" evidence="11">
    <location>
        <begin position="144"/>
        <end position="344"/>
    </location>
</feature>
<dbReference type="SUPFAM" id="SSF56349">
    <property type="entry name" value="DNA breaking-rejoining enzymes"/>
    <property type="match status" value="1"/>
</dbReference>
<dbReference type="EMBL" id="QLTA01000003">
    <property type="protein sequence ID" value="RAR85831.1"/>
    <property type="molecule type" value="Genomic_DNA"/>
</dbReference>
<dbReference type="HAMAP" id="MF_01808">
    <property type="entry name" value="Recomb_XerC_XerD"/>
    <property type="match status" value="1"/>
</dbReference>
<evidence type="ECO:0000256" key="1">
    <source>
        <dbReference type="ARBA" id="ARBA00004496"/>
    </source>
</evidence>
<feature type="active site" evidence="9">
    <location>
        <position position="222"/>
    </location>
</feature>
<dbReference type="InterPro" id="IPR010998">
    <property type="entry name" value="Integrase_recombinase_N"/>
</dbReference>
<evidence type="ECO:0000256" key="10">
    <source>
        <dbReference type="SAM" id="MobiDB-lite"/>
    </source>
</evidence>